<feature type="transmembrane region" description="Helical" evidence="5">
    <location>
        <begin position="325"/>
        <end position="348"/>
    </location>
</feature>
<dbReference type="RefSeq" id="WP_093383055.1">
    <property type="nucleotide sequence ID" value="NZ_FOTW01000004.1"/>
</dbReference>
<dbReference type="OrthoDB" id="8576060at2"/>
<evidence type="ECO:0000256" key="5">
    <source>
        <dbReference type="SAM" id="Phobius"/>
    </source>
</evidence>
<accession>A0A1I4I521</accession>
<feature type="transmembrane region" description="Helical" evidence="5">
    <location>
        <begin position="224"/>
        <end position="240"/>
    </location>
</feature>
<evidence type="ECO:0000313" key="8">
    <source>
        <dbReference type="Proteomes" id="UP000199470"/>
    </source>
</evidence>
<dbReference type="STRING" id="758825.SAMN02982985_00460"/>
<organism evidence="7 8">
    <name type="scientific">Rugamonas rubra</name>
    <dbReference type="NCBI Taxonomy" id="758825"/>
    <lineage>
        <taxon>Bacteria</taxon>
        <taxon>Pseudomonadati</taxon>
        <taxon>Pseudomonadota</taxon>
        <taxon>Betaproteobacteria</taxon>
        <taxon>Burkholderiales</taxon>
        <taxon>Oxalobacteraceae</taxon>
        <taxon>Telluria group</taxon>
        <taxon>Rugamonas</taxon>
    </lineage>
</organism>
<dbReference type="InterPro" id="IPR007016">
    <property type="entry name" value="O-antigen_ligase-rel_domated"/>
</dbReference>
<reference evidence="7 8" key="1">
    <citation type="submission" date="2016-10" db="EMBL/GenBank/DDBJ databases">
        <authorList>
            <person name="de Groot N.N."/>
        </authorList>
    </citation>
    <scope>NUCLEOTIDE SEQUENCE [LARGE SCALE GENOMIC DNA]</scope>
    <source>
        <strain evidence="7 8">ATCC 43154</strain>
    </source>
</reference>
<keyword evidence="7" id="KW-0436">Ligase</keyword>
<evidence type="ECO:0000313" key="7">
    <source>
        <dbReference type="EMBL" id="SFL49217.1"/>
    </source>
</evidence>
<dbReference type="EMBL" id="FOTW01000004">
    <property type="protein sequence ID" value="SFL49217.1"/>
    <property type="molecule type" value="Genomic_DNA"/>
</dbReference>
<gene>
    <name evidence="7" type="ORF">SAMN02982985_00460</name>
</gene>
<protein>
    <submittedName>
        <fullName evidence="7">O-antigen ligase</fullName>
    </submittedName>
</protein>
<feature type="domain" description="O-antigen ligase-related" evidence="6">
    <location>
        <begin position="183"/>
        <end position="337"/>
    </location>
</feature>
<comment type="subcellular location">
    <subcellularLocation>
        <location evidence="1">Membrane</location>
        <topology evidence="1">Multi-pass membrane protein</topology>
    </subcellularLocation>
</comment>
<name>A0A1I4I521_9BURK</name>
<evidence type="ECO:0000259" key="6">
    <source>
        <dbReference type="Pfam" id="PF04932"/>
    </source>
</evidence>
<proteinExistence type="predicted"/>
<dbReference type="GO" id="GO:0016874">
    <property type="term" value="F:ligase activity"/>
    <property type="evidence" value="ECO:0007669"/>
    <property type="project" value="UniProtKB-KW"/>
</dbReference>
<dbReference type="AlphaFoldDB" id="A0A1I4I521"/>
<feature type="transmembrane region" description="Helical" evidence="5">
    <location>
        <begin position="148"/>
        <end position="169"/>
    </location>
</feature>
<feature type="transmembrane region" description="Helical" evidence="5">
    <location>
        <begin position="360"/>
        <end position="379"/>
    </location>
</feature>
<dbReference type="GO" id="GO:0016020">
    <property type="term" value="C:membrane"/>
    <property type="evidence" value="ECO:0007669"/>
    <property type="project" value="UniProtKB-SubCell"/>
</dbReference>
<keyword evidence="4 5" id="KW-0472">Membrane</keyword>
<dbReference type="Pfam" id="PF04932">
    <property type="entry name" value="Wzy_C"/>
    <property type="match status" value="1"/>
</dbReference>
<feature type="transmembrane region" description="Helical" evidence="5">
    <location>
        <begin position="15"/>
        <end position="44"/>
    </location>
</feature>
<evidence type="ECO:0000256" key="1">
    <source>
        <dbReference type="ARBA" id="ARBA00004141"/>
    </source>
</evidence>
<feature type="transmembrane region" description="Helical" evidence="5">
    <location>
        <begin position="65"/>
        <end position="83"/>
    </location>
</feature>
<evidence type="ECO:0000256" key="3">
    <source>
        <dbReference type="ARBA" id="ARBA00022989"/>
    </source>
</evidence>
<dbReference type="PANTHER" id="PTHR37422:SF17">
    <property type="entry name" value="O-ANTIGEN LIGASE"/>
    <property type="match status" value="1"/>
</dbReference>
<feature type="transmembrane region" description="Helical" evidence="5">
    <location>
        <begin position="118"/>
        <end position="136"/>
    </location>
</feature>
<evidence type="ECO:0000256" key="2">
    <source>
        <dbReference type="ARBA" id="ARBA00022692"/>
    </source>
</evidence>
<dbReference type="Proteomes" id="UP000199470">
    <property type="component" value="Unassembled WGS sequence"/>
</dbReference>
<keyword evidence="8" id="KW-1185">Reference proteome</keyword>
<dbReference type="InterPro" id="IPR051533">
    <property type="entry name" value="WaaL-like"/>
</dbReference>
<keyword evidence="2 5" id="KW-0812">Transmembrane</keyword>
<evidence type="ECO:0000256" key="4">
    <source>
        <dbReference type="ARBA" id="ARBA00023136"/>
    </source>
</evidence>
<dbReference type="PANTHER" id="PTHR37422">
    <property type="entry name" value="TEICHURONIC ACID BIOSYNTHESIS PROTEIN TUAE"/>
    <property type="match status" value="1"/>
</dbReference>
<feature type="transmembrane region" description="Helical" evidence="5">
    <location>
        <begin position="385"/>
        <end position="407"/>
    </location>
</feature>
<keyword evidence="3 5" id="KW-1133">Transmembrane helix</keyword>
<sequence length="425" mass="45362">MNHTLSGPARGNSLLIHLLLFCLPFLTLISSFGVGLCSFAFLLAAVLTRRDGMAALRRHWPQVRGVLLAFGLGLAFAVLLMVLRHGVHLRALEKPGRMLAAATVMLAVLACRPSRRALWWGLIAGAVAGAAFSVYQRWGMGMQRPGGLINSITFGDIVLCMGLMCLAASSDFKGRLALWPAFGALAGLAGSIATGTRGGWLAVLFAGVLMVRYGHVLRGRLRQGAALAALALLLASYFVPQTGARQRLEQGIDDVRSYYGGGNAYSNMGVRLELWRGAAMLIERHPLSGAAAPQVKAELAELAADGKIDPFVLQFDHFHNDMVQALVYGGVLGLLAWGATLLLPLLFFLRILRRRPTVAAGLLAPALAGALLVVCYFSFGLTEVIFWSVRSTMFYALMLFLLMGLCLNAQDEAAAAAAPADKAAA</sequence>